<accession>A0AAQ3WWD8</accession>
<dbReference type="EMBL" id="CP144749">
    <property type="protein sequence ID" value="WVZ76180.1"/>
    <property type="molecule type" value="Genomic_DNA"/>
</dbReference>
<evidence type="ECO:0000313" key="2">
    <source>
        <dbReference type="Proteomes" id="UP001341281"/>
    </source>
</evidence>
<evidence type="ECO:0000313" key="1">
    <source>
        <dbReference type="EMBL" id="WVZ76180.1"/>
    </source>
</evidence>
<sequence>MQIVSFYPFVYATTSNLSDLWASCCNLARTSRLMVVTIIALSILYLRCNI</sequence>
<keyword evidence="2" id="KW-1185">Reference proteome</keyword>
<name>A0AAQ3WWD8_PASNO</name>
<organism evidence="1 2">
    <name type="scientific">Paspalum notatum var. saurae</name>
    <dbReference type="NCBI Taxonomy" id="547442"/>
    <lineage>
        <taxon>Eukaryota</taxon>
        <taxon>Viridiplantae</taxon>
        <taxon>Streptophyta</taxon>
        <taxon>Embryophyta</taxon>
        <taxon>Tracheophyta</taxon>
        <taxon>Spermatophyta</taxon>
        <taxon>Magnoliopsida</taxon>
        <taxon>Liliopsida</taxon>
        <taxon>Poales</taxon>
        <taxon>Poaceae</taxon>
        <taxon>PACMAD clade</taxon>
        <taxon>Panicoideae</taxon>
        <taxon>Andropogonodae</taxon>
        <taxon>Paspaleae</taxon>
        <taxon>Paspalinae</taxon>
        <taxon>Paspalum</taxon>
    </lineage>
</organism>
<reference evidence="1 2" key="1">
    <citation type="submission" date="2024-02" db="EMBL/GenBank/DDBJ databases">
        <title>High-quality chromosome-scale genome assembly of Pensacola bahiagrass (Paspalum notatum Flugge var. saurae).</title>
        <authorList>
            <person name="Vega J.M."/>
            <person name="Podio M."/>
            <person name="Orjuela J."/>
            <person name="Siena L.A."/>
            <person name="Pessino S.C."/>
            <person name="Combes M.C."/>
            <person name="Mariac C."/>
            <person name="Albertini E."/>
            <person name="Pupilli F."/>
            <person name="Ortiz J.P.A."/>
            <person name="Leblanc O."/>
        </authorList>
    </citation>
    <scope>NUCLEOTIDE SEQUENCE [LARGE SCALE GENOMIC DNA]</scope>
    <source>
        <strain evidence="1">R1</strain>
        <tissue evidence="1">Leaf</tissue>
    </source>
</reference>
<dbReference type="Proteomes" id="UP001341281">
    <property type="component" value="Chromosome 05"/>
</dbReference>
<gene>
    <name evidence="1" type="ORF">U9M48_024175</name>
</gene>
<proteinExistence type="predicted"/>
<dbReference type="AlphaFoldDB" id="A0AAQ3WWD8"/>
<protein>
    <submittedName>
        <fullName evidence="1">Uncharacterized protein</fullName>
    </submittedName>
</protein>